<dbReference type="CDD" id="cd16914">
    <property type="entry name" value="EcfT"/>
    <property type="match status" value="1"/>
</dbReference>
<keyword evidence="3" id="KW-0812">Transmembrane</keyword>
<organism evidence="6 7">
    <name type="scientific">Corynebacterium camporealensis</name>
    <dbReference type="NCBI Taxonomy" id="161896"/>
    <lineage>
        <taxon>Bacteria</taxon>
        <taxon>Bacillati</taxon>
        <taxon>Actinomycetota</taxon>
        <taxon>Actinomycetes</taxon>
        <taxon>Mycobacteriales</taxon>
        <taxon>Corynebacteriaceae</taxon>
        <taxon>Corynebacterium</taxon>
    </lineage>
</organism>
<comment type="subcellular location">
    <subcellularLocation>
        <location evidence="1">Membrane</location>
        <topology evidence="1">Multi-pass membrane protein</topology>
    </subcellularLocation>
</comment>
<evidence type="ECO:0000256" key="3">
    <source>
        <dbReference type="ARBA" id="ARBA00022692"/>
    </source>
</evidence>
<dbReference type="PANTHER" id="PTHR34857:SF2">
    <property type="entry name" value="SLL0384 PROTEIN"/>
    <property type="match status" value="1"/>
</dbReference>
<sequence length="256" mass="27744">MANTRVNLLAGVNPVTRIFAMAVFATPLLLSVDWVSAAVALVIVAVFAPLVGAADLLRRGWFLFVLAALSGVSMLLYGDPGGEIYFSWWAITISENSVELAIAITLRVLAVALPMIVLARDMEATEIGDALCQILRLPPRFVLGAVAAVRMFAMLQNDWETLSLARRARGLADEGRIKRLATMAFALLVLALRRGGKLATAMEARGFARVGTRQRTWARSSTLVRKDYLVMVVVVGLAAVPVVVSVVTDSWRFFGL</sequence>
<dbReference type="InterPro" id="IPR051611">
    <property type="entry name" value="ECF_transporter_component"/>
</dbReference>
<protein>
    <submittedName>
        <fullName evidence="6">ABC-type cobalt transport system, permease component CbiQ</fullName>
    </submittedName>
</protein>
<dbReference type="STRING" id="161896.UL81_01680"/>
<evidence type="ECO:0000256" key="2">
    <source>
        <dbReference type="ARBA" id="ARBA00022475"/>
    </source>
</evidence>
<dbReference type="OrthoDB" id="6400at2"/>
<dbReference type="InterPro" id="IPR003339">
    <property type="entry name" value="ABC/ECF_trnsptr_transmembrane"/>
</dbReference>
<dbReference type="RefSeq" id="WP_035106505.1">
    <property type="nucleotide sequence ID" value="NZ_CP011311.1"/>
</dbReference>
<evidence type="ECO:0000313" key="6">
    <source>
        <dbReference type="EMBL" id="AKE38317.1"/>
    </source>
</evidence>
<keyword evidence="5" id="KW-0472">Membrane</keyword>
<dbReference type="PATRIC" id="fig|161896.4.peg.329"/>
<keyword evidence="7" id="KW-1185">Reference proteome</keyword>
<dbReference type="HOGENOM" id="CLU_056469_6_0_11"/>
<accession>A0A0F6QUL5</accession>
<dbReference type="EMBL" id="CP011311">
    <property type="protein sequence ID" value="AKE38317.1"/>
    <property type="molecule type" value="Genomic_DNA"/>
</dbReference>
<gene>
    <name evidence="6" type="ORF">UL81_01680</name>
</gene>
<evidence type="ECO:0000313" key="7">
    <source>
        <dbReference type="Proteomes" id="UP000033566"/>
    </source>
</evidence>
<evidence type="ECO:0000256" key="4">
    <source>
        <dbReference type="ARBA" id="ARBA00022989"/>
    </source>
</evidence>
<dbReference type="Pfam" id="PF02361">
    <property type="entry name" value="CbiQ"/>
    <property type="match status" value="1"/>
</dbReference>
<dbReference type="KEGG" id="ccj:UL81_01680"/>
<keyword evidence="2" id="KW-1003">Cell membrane</keyword>
<dbReference type="PANTHER" id="PTHR34857">
    <property type="entry name" value="SLL0384 PROTEIN"/>
    <property type="match status" value="1"/>
</dbReference>
<keyword evidence="4" id="KW-1133">Transmembrane helix</keyword>
<dbReference type="Proteomes" id="UP000033566">
    <property type="component" value="Chromosome"/>
</dbReference>
<name>A0A0F6QUL5_9CORY</name>
<dbReference type="GO" id="GO:0005886">
    <property type="term" value="C:plasma membrane"/>
    <property type="evidence" value="ECO:0007669"/>
    <property type="project" value="UniProtKB-ARBA"/>
</dbReference>
<dbReference type="AlphaFoldDB" id="A0A0F6QUL5"/>
<proteinExistence type="predicted"/>
<evidence type="ECO:0000256" key="1">
    <source>
        <dbReference type="ARBA" id="ARBA00004141"/>
    </source>
</evidence>
<reference evidence="6 7" key="1">
    <citation type="journal article" date="2015" name="Genome Announc.">
        <title>Complete Genome Sequence of Corynebacterium camporealensis DSM 44610, Isolated from the Milk of a Manchega Sheep with Subclinical Mastitis.</title>
        <authorList>
            <person name="Ruckert C."/>
            <person name="Albersmeier A."/>
            <person name="Winkler A."/>
            <person name="Tauch A."/>
        </authorList>
    </citation>
    <scope>NUCLEOTIDE SEQUENCE [LARGE SCALE GENOMIC DNA]</scope>
    <source>
        <strain evidence="6 7">DSM 44610</strain>
    </source>
</reference>
<evidence type="ECO:0000256" key="5">
    <source>
        <dbReference type="ARBA" id="ARBA00023136"/>
    </source>
</evidence>